<feature type="transmembrane region" description="Helical" evidence="10">
    <location>
        <begin position="27"/>
        <end position="48"/>
    </location>
</feature>
<dbReference type="PANTHER" id="PTHR23513:SF9">
    <property type="entry name" value="ENTEROBACTIN EXPORTER ENTS"/>
    <property type="match status" value="1"/>
</dbReference>
<proteinExistence type="inferred from homology"/>
<dbReference type="GO" id="GO:0022857">
    <property type="term" value="F:transmembrane transporter activity"/>
    <property type="evidence" value="ECO:0007669"/>
    <property type="project" value="InterPro"/>
</dbReference>
<sequence length="440" mass="45296">MTSNTAQQPAAERESIWRDATFLRHFAGMWVNAFGNGVFNIVLPLLVLDRTDSFAAMGGVALATQLPKAFPGPLVGVLADRLSPRAMMLWAYLLQAALVLTIPAAAGTSTGTVWLIAAIAYTMNTVDLFARTATFVTIPRVYGDRRGKVNTAFASAWTSASVLGPAIGGLLLQVTSADVLMLLDSLTFVAIAAVVLTLGVPTEPGNTSSDRMRESVAQGIAWFRRAPGAGRFLGSIAAVAIVYAPLGTLAVFAVRDVYGEGPTEAGIVTSAAGAGLFLGTLICQRLDDRPKEPVMRRAALCMAAGSALFAVPSWIGAGAAMLVVNLCGMVYAVSRSNLIQERVPVEHLGQTMTTVQSFESAAQPVSVAAVTAVLAVAGLPGAAVFLTVFSLVGALLVLGGGRMLLPGTDAAATTTPGGKSSTSSESLTATAPMAAHGGTR</sequence>
<comment type="similarity">
    <text evidence="7">Belongs to the major facilitator superfamily. Drug:H(+) antiporter-3 (DHA3) (TC 2.A.1.21) family.</text>
</comment>
<feature type="region of interest" description="Disordered" evidence="9">
    <location>
        <begin position="411"/>
        <end position="440"/>
    </location>
</feature>
<evidence type="ECO:0000256" key="8">
    <source>
        <dbReference type="ARBA" id="ARBA00040914"/>
    </source>
</evidence>
<gene>
    <name evidence="12" type="ORF">FNH04_31650</name>
</gene>
<dbReference type="Proteomes" id="UP000326979">
    <property type="component" value="Unassembled WGS sequence"/>
</dbReference>
<dbReference type="OrthoDB" id="145388at2"/>
<dbReference type="RefSeq" id="WP_152789217.1">
    <property type="nucleotide sequence ID" value="NZ_BAABEQ010000121.1"/>
</dbReference>
<feature type="transmembrane region" description="Helical" evidence="10">
    <location>
        <begin position="180"/>
        <end position="202"/>
    </location>
</feature>
<evidence type="ECO:0000256" key="6">
    <source>
        <dbReference type="ARBA" id="ARBA00023136"/>
    </source>
</evidence>
<organism evidence="12 13">
    <name type="scientific">Streptomyces phyllanthi</name>
    <dbReference type="NCBI Taxonomy" id="1803180"/>
    <lineage>
        <taxon>Bacteria</taxon>
        <taxon>Bacillati</taxon>
        <taxon>Actinomycetota</taxon>
        <taxon>Actinomycetes</taxon>
        <taxon>Kitasatosporales</taxon>
        <taxon>Streptomycetaceae</taxon>
        <taxon>Streptomyces</taxon>
    </lineage>
</organism>
<keyword evidence="4 10" id="KW-0812">Transmembrane</keyword>
<comment type="caution">
    <text evidence="12">The sequence shown here is derived from an EMBL/GenBank/DDBJ whole genome shotgun (WGS) entry which is preliminary data.</text>
</comment>
<evidence type="ECO:0000256" key="7">
    <source>
        <dbReference type="ARBA" id="ARBA00038075"/>
    </source>
</evidence>
<dbReference type="PANTHER" id="PTHR23513">
    <property type="entry name" value="INTEGRAL MEMBRANE EFFLUX PROTEIN-RELATED"/>
    <property type="match status" value="1"/>
</dbReference>
<protein>
    <recommendedName>
        <fullName evidence="8">Multidrug efflux pump Tap</fullName>
    </recommendedName>
</protein>
<feature type="compositionally biased region" description="Low complexity" evidence="9">
    <location>
        <begin position="411"/>
        <end position="431"/>
    </location>
</feature>
<evidence type="ECO:0000259" key="11">
    <source>
        <dbReference type="PROSITE" id="PS50850"/>
    </source>
</evidence>
<keyword evidence="6 10" id="KW-0472">Membrane</keyword>
<keyword evidence="2" id="KW-0813">Transport</keyword>
<keyword evidence="5 10" id="KW-1133">Transmembrane helix</keyword>
<feature type="transmembrane region" description="Helical" evidence="10">
    <location>
        <begin position="298"/>
        <end position="324"/>
    </location>
</feature>
<dbReference type="Gene3D" id="1.20.1250.20">
    <property type="entry name" value="MFS general substrate transporter like domains"/>
    <property type="match status" value="1"/>
</dbReference>
<evidence type="ECO:0000256" key="1">
    <source>
        <dbReference type="ARBA" id="ARBA00004429"/>
    </source>
</evidence>
<keyword evidence="3" id="KW-1003">Cell membrane</keyword>
<feature type="transmembrane region" description="Helical" evidence="10">
    <location>
        <begin position="232"/>
        <end position="253"/>
    </location>
</feature>
<feature type="transmembrane region" description="Helical" evidence="10">
    <location>
        <begin position="265"/>
        <end position="286"/>
    </location>
</feature>
<dbReference type="SUPFAM" id="SSF103473">
    <property type="entry name" value="MFS general substrate transporter"/>
    <property type="match status" value="1"/>
</dbReference>
<evidence type="ECO:0000256" key="3">
    <source>
        <dbReference type="ARBA" id="ARBA00022475"/>
    </source>
</evidence>
<feature type="transmembrane region" description="Helical" evidence="10">
    <location>
        <begin position="367"/>
        <end position="398"/>
    </location>
</feature>
<dbReference type="InterPro" id="IPR011701">
    <property type="entry name" value="MFS"/>
</dbReference>
<name>A0A5N8WA00_9ACTN</name>
<evidence type="ECO:0000256" key="9">
    <source>
        <dbReference type="SAM" id="MobiDB-lite"/>
    </source>
</evidence>
<dbReference type="GO" id="GO:0005886">
    <property type="term" value="C:plasma membrane"/>
    <property type="evidence" value="ECO:0007669"/>
    <property type="project" value="UniProtKB-SubCell"/>
</dbReference>
<dbReference type="CDD" id="cd06173">
    <property type="entry name" value="MFS_MefA_like"/>
    <property type="match status" value="1"/>
</dbReference>
<dbReference type="Pfam" id="PF07690">
    <property type="entry name" value="MFS_1"/>
    <property type="match status" value="1"/>
</dbReference>
<dbReference type="AlphaFoldDB" id="A0A5N8WA00"/>
<dbReference type="EMBL" id="VJZE01000308">
    <property type="protein sequence ID" value="MPY44297.1"/>
    <property type="molecule type" value="Genomic_DNA"/>
</dbReference>
<evidence type="ECO:0000313" key="12">
    <source>
        <dbReference type="EMBL" id="MPY44297.1"/>
    </source>
</evidence>
<evidence type="ECO:0000256" key="2">
    <source>
        <dbReference type="ARBA" id="ARBA00022448"/>
    </source>
</evidence>
<dbReference type="PROSITE" id="PS50850">
    <property type="entry name" value="MFS"/>
    <property type="match status" value="1"/>
</dbReference>
<dbReference type="InterPro" id="IPR020846">
    <property type="entry name" value="MFS_dom"/>
</dbReference>
<dbReference type="PRINTS" id="PR01988">
    <property type="entry name" value="EXPORTERBACE"/>
</dbReference>
<dbReference type="InterPro" id="IPR036259">
    <property type="entry name" value="MFS_trans_sf"/>
</dbReference>
<reference evidence="12 13" key="1">
    <citation type="submission" date="2019-07" db="EMBL/GenBank/DDBJ databases">
        <title>New species of Amycolatopsis and Streptomyces.</title>
        <authorList>
            <person name="Duangmal K."/>
            <person name="Teo W.F.A."/>
            <person name="Lipun K."/>
        </authorList>
    </citation>
    <scope>NUCLEOTIDE SEQUENCE [LARGE SCALE GENOMIC DNA]</scope>
    <source>
        <strain evidence="12 13">TISTR 2346</strain>
    </source>
</reference>
<evidence type="ECO:0000256" key="10">
    <source>
        <dbReference type="SAM" id="Phobius"/>
    </source>
</evidence>
<feature type="domain" description="Major facilitator superfamily (MFS) profile" evidence="11">
    <location>
        <begin position="21"/>
        <end position="411"/>
    </location>
</feature>
<feature type="transmembrane region" description="Helical" evidence="10">
    <location>
        <begin position="151"/>
        <end position="174"/>
    </location>
</feature>
<evidence type="ECO:0000256" key="4">
    <source>
        <dbReference type="ARBA" id="ARBA00022692"/>
    </source>
</evidence>
<evidence type="ECO:0000313" key="13">
    <source>
        <dbReference type="Proteomes" id="UP000326979"/>
    </source>
</evidence>
<comment type="subcellular location">
    <subcellularLocation>
        <location evidence="1">Cell inner membrane</location>
        <topology evidence="1">Multi-pass membrane protein</topology>
    </subcellularLocation>
</comment>
<accession>A0A5N8WA00</accession>
<dbReference type="InterPro" id="IPR022324">
    <property type="entry name" value="Bacilysin_exporter_BacE_put"/>
</dbReference>
<evidence type="ECO:0000256" key="5">
    <source>
        <dbReference type="ARBA" id="ARBA00022989"/>
    </source>
</evidence>
<keyword evidence="13" id="KW-1185">Reference proteome</keyword>